<organism evidence="1 2">
    <name type="scientific">Adoxophyes honmai nucleopolyhedrovirus</name>
    <dbReference type="NCBI Taxonomy" id="224399"/>
    <lineage>
        <taxon>Viruses</taxon>
        <taxon>Viruses incertae sedis</taxon>
        <taxon>Naldaviricetes</taxon>
        <taxon>Lefavirales</taxon>
        <taxon>Baculoviridae</taxon>
        <taxon>Alphabaculovirus</taxon>
        <taxon>Alphabaculovirus adhonmai</taxon>
    </lineage>
</organism>
<dbReference type="RefSeq" id="NP_818761.1">
    <property type="nucleotide sequence ID" value="NC_004690.1"/>
</dbReference>
<dbReference type="KEGG" id="vg:1485752"/>
<evidence type="ECO:0000313" key="2">
    <source>
        <dbReference type="Proteomes" id="UP000232720"/>
    </source>
</evidence>
<proteinExistence type="predicted"/>
<dbReference type="GeneID" id="1485752"/>
<dbReference type="Proteomes" id="UP000232720">
    <property type="component" value="Genome"/>
</dbReference>
<dbReference type="EMBL" id="AP006270">
    <property type="protein sequence ID" value="BAC67365.1"/>
    <property type="molecule type" value="Genomic_DNA"/>
</dbReference>
<accession>Q80LI2</accession>
<name>Q80LI2_NPVAH</name>
<organismHost>
    <name type="scientific">Adoxophyes honmai</name>
    <name type="common">Smaller tea tortrix moth</name>
    <dbReference type="NCBI Taxonomy" id="85585"/>
</organismHost>
<keyword evidence="2" id="KW-1185">Reference proteome</keyword>
<reference evidence="1 2" key="1">
    <citation type="journal article" date="2003" name="Virology">
        <title>Genome sequence and organization of a nucleopolyhedrovirus isolated from the smaller tea tortrix, Adoxophyes honmai.</title>
        <authorList>
            <person name="Nakai M."/>
            <person name="Goto C."/>
            <person name="Kang W."/>
            <person name="Shikata M."/>
            <person name="Luque T."/>
            <person name="Kunimi Y."/>
        </authorList>
    </citation>
    <scope>NUCLEOTIDE SEQUENCE [LARGE SCALE GENOMIC DNA]</scope>
    <source>
        <strain evidence="1 2">ADN001</strain>
    </source>
</reference>
<protein>
    <submittedName>
        <fullName evidence="1">Uncharacterized protein</fullName>
    </submittedName>
</protein>
<sequence length="308" mass="36496">MHSFIEKNLREDFYRGPRHFCDHCSVYHKCPYHECDSCLMDDQKVAQLSSQVETFNDYGLRVGKILQIAEQKKKKIIHHWNDEHVCTFKTLYDSKIYWLNCKKYKKLRPGTHLWKIPYLGLNTPPIYLVQKKKILLVLDWLLLSTNKIVDDNSVYLAVTILYHEIYTLVYYKINKNDNCSEYVLEKIIYKTLPEDAIGDSTFWNEPFVWAIQMVLWDKFFIKEFEYLAYAPLNVMKLELYAVKSISNYQLDVSKHLSKTANEYFKNLQKKLKAANPIRGYMLNGFRDVIGPMSKFQQLYATGIIYGDI</sequence>
<evidence type="ECO:0000313" key="1">
    <source>
        <dbReference type="EMBL" id="BAC67365.1"/>
    </source>
</evidence>